<protein>
    <submittedName>
        <fullName evidence="1">Uncharacterized protein</fullName>
    </submittedName>
</protein>
<evidence type="ECO:0000313" key="2">
    <source>
        <dbReference type="Proteomes" id="UP000004095"/>
    </source>
</evidence>
<accession>A1ZR16</accession>
<keyword evidence="2" id="KW-1185">Reference proteome</keyword>
<gene>
    <name evidence="1" type="ORF">M23134_08379</name>
</gene>
<dbReference type="Proteomes" id="UP000004095">
    <property type="component" value="Unassembled WGS sequence"/>
</dbReference>
<dbReference type="EMBL" id="AAWS01000026">
    <property type="protein sequence ID" value="EAY27105.1"/>
    <property type="molecule type" value="Genomic_DNA"/>
</dbReference>
<dbReference type="AlphaFoldDB" id="A1ZR16"/>
<organism evidence="1 2">
    <name type="scientific">Microscilla marina ATCC 23134</name>
    <dbReference type="NCBI Taxonomy" id="313606"/>
    <lineage>
        <taxon>Bacteria</taxon>
        <taxon>Pseudomonadati</taxon>
        <taxon>Bacteroidota</taxon>
        <taxon>Cytophagia</taxon>
        <taxon>Cytophagales</taxon>
        <taxon>Microscillaceae</taxon>
        <taxon>Microscilla</taxon>
    </lineage>
</organism>
<proteinExistence type="predicted"/>
<sequence length="42" mass="4698">MGLITKRQTEGGSLSRGVYLGLLSQKNLRAQRPKYPGLPQKR</sequence>
<reference evidence="1 2" key="1">
    <citation type="submission" date="2007-01" db="EMBL/GenBank/DDBJ databases">
        <authorList>
            <person name="Haygood M."/>
            <person name="Podell S."/>
            <person name="Anderson C."/>
            <person name="Hopkinson B."/>
            <person name="Roe K."/>
            <person name="Barbeau K."/>
            <person name="Gaasterland T."/>
            <person name="Ferriera S."/>
            <person name="Johnson J."/>
            <person name="Kravitz S."/>
            <person name="Beeson K."/>
            <person name="Sutton G."/>
            <person name="Rogers Y.-H."/>
            <person name="Friedman R."/>
            <person name="Frazier M."/>
            <person name="Venter J.C."/>
        </authorList>
    </citation>
    <scope>NUCLEOTIDE SEQUENCE [LARGE SCALE GENOMIC DNA]</scope>
    <source>
        <strain evidence="1 2">ATCC 23134</strain>
    </source>
</reference>
<name>A1ZR16_MICM2</name>
<evidence type="ECO:0000313" key="1">
    <source>
        <dbReference type="EMBL" id="EAY27105.1"/>
    </source>
</evidence>
<comment type="caution">
    <text evidence="1">The sequence shown here is derived from an EMBL/GenBank/DDBJ whole genome shotgun (WGS) entry which is preliminary data.</text>
</comment>